<feature type="transmembrane region" description="Helical" evidence="1">
    <location>
        <begin position="24"/>
        <end position="42"/>
    </location>
</feature>
<dbReference type="InterPro" id="IPR032806">
    <property type="entry name" value="YbfD_N"/>
</dbReference>
<dbReference type="InterPro" id="IPR051698">
    <property type="entry name" value="Transposase_11-like"/>
</dbReference>
<gene>
    <name evidence="3" type="ORF">C1752_16972</name>
</gene>
<dbReference type="AlphaFoldDB" id="A0A2W1JLP2"/>
<keyword evidence="4" id="KW-1185">Reference proteome</keyword>
<dbReference type="InterPro" id="IPR047647">
    <property type="entry name" value="ISAs1_transpos"/>
</dbReference>
<evidence type="ECO:0000313" key="4">
    <source>
        <dbReference type="Proteomes" id="UP000248857"/>
    </source>
</evidence>
<dbReference type="PANTHER" id="PTHR30298">
    <property type="entry name" value="H REPEAT-ASSOCIATED PREDICTED TRANSPOSASE"/>
    <property type="match status" value="1"/>
</dbReference>
<protein>
    <recommendedName>
        <fullName evidence="2">H repeat-associated protein N-terminal domain-containing protein</fullName>
    </recommendedName>
</protein>
<dbReference type="Pfam" id="PF13808">
    <property type="entry name" value="DDE_Tnp_1_assoc"/>
    <property type="match status" value="1"/>
</dbReference>
<keyword evidence="1" id="KW-0472">Membrane</keyword>
<dbReference type="NCBIfam" id="NF033564">
    <property type="entry name" value="transpos_ISAs1"/>
    <property type="match status" value="1"/>
</dbReference>
<name>A0A2W1JLP2_9CYAN</name>
<sequence length="187" mass="21204">MSTLIEELKQVPDFRKSHGRSHPLWILLLLIVMGILAGYQGYRPLHTFAEEHQHALCELFGLKQLKVPSHSTFRRVMMGIDFLALSHQFEAWMLSQQQTHSPDNHIASIDGKRIRQRLTDENGKQRFVGLVSLYAVEAGITLKLEALTQQDNSEIKVVQTLLETLQVEGLLLTMDALHAQKNASTNP</sequence>
<comment type="caution">
    <text evidence="3">The sequence shown here is derived from an EMBL/GenBank/DDBJ whole genome shotgun (WGS) entry which is preliminary data.</text>
</comment>
<feature type="domain" description="H repeat-associated protein N-terminal" evidence="2">
    <location>
        <begin position="6"/>
        <end position="93"/>
    </location>
</feature>
<dbReference type="PANTHER" id="PTHR30298:SF0">
    <property type="entry name" value="PROTEIN YBFL-RELATED"/>
    <property type="match status" value="1"/>
</dbReference>
<keyword evidence="1" id="KW-1133">Transmembrane helix</keyword>
<evidence type="ECO:0000313" key="3">
    <source>
        <dbReference type="EMBL" id="PZD70201.1"/>
    </source>
</evidence>
<evidence type="ECO:0000256" key="1">
    <source>
        <dbReference type="SAM" id="Phobius"/>
    </source>
</evidence>
<proteinExistence type="predicted"/>
<dbReference type="Proteomes" id="UP000248857">
    <property type="component" value="Unassembled WGS sequence"/>
</dbReference>
<keyword evidence="1" id="KW-0812">Transmembrane</keyword>
<reference evidence="3 4" key="1">
    <citation type="journal article" date="2018" name="Sci. Rep.">
        <title>A novel species of the marine cyanobacterium Acaryochloris with a unique pigment content and lifestyle.</title>
        <authorList>
            <person name="Partensky F."/>
            <person name="Six C."/>
            <person name="Ratin M."/>
            <person name="Garczarek L."/>
            <person name="Vaulot D."/>
            <person name="Probert I."/>
            <person name="Calteau A."/>
            <person name="Gourvil P."/>
            <person name="Marie D."/>
            <person name="Grebert T."/>
            <person name="Bouchier C."/>
            <person name="Le Panse S."/>
            <person name="Gachenot M."/>
            <person name="Rodriguez F."/>
            <person name="Garrido J.L."/>
        </authorList>
    </citation>
    <scope>NUCLEOTIDE SEQUENCE [LARGE SCALE GENOMIC DNA]</scope>
    <source>
        <strain evidence="3 4">RCC1774</strain>
    </source>
</reference>
<accession>A0A2W1JLP2</accession>
<evidence type="ECO:0000259" key="2">
    <source>
        <dbReference type="Pfam" id="PF13808"/>
    </source>
</evidence>
<organism evidence="3 4">
    <name type="scientific">Acaryochloris thomasi RCC1774</name>
    <dbReference type="NCBI Taxonomy" id="1764569"/>
    <lineage>
        <taxon>Bacteria</taxon>
        <taxon>Bacillati</taxon>
        <taxon>Cyanobacteriota</taxon>
        <taxon>Cyanophyceae</taxon>
        <taxon>Acaryochloridales</taxon>
        <taxon>Acaryochloridaceae</taxon>
        <taxon>Acaryochloris</taxon>
        <taxon>Acaryochloris thomasi</taxon>
    </lineage>
</organism>
<dbReference type="EMBL" id="PQWO01000051">
    <property type="protein sequence ID" value="PZD70201.1"/>
    <property type="molecule type" value="Genomic_DNA"/>
</dbReference>